<evidence type="ECO:0000256" key="3">
    <source>
        <dbReference type="SAM" id="MobiDB-lite"/>
    </source>
</evidence>
<dbReference type="GO" id="GO:0005730">
    <property type="term" value="C:nucleolus"/>
    <property type="evidence" value="ECO:0007669"/>
    <property type="project" value="TreeGrafter"/>
</dbReference>
<evidence type="ECO:0000256" key="1">
    <source>
        <dbReference type="ARBA" id="ARBA00022737"/>
    </source>
</evidence>
<evidence type="ECO:0000313" key="5">
    <source>
        <dbReference type="WBParaSite" id="PSAMB.scaffold1825size27569.g15084.t1"/>
    </source>
</evidence>
<dbReference type="Gene3D" id="1.25.10.10">
    <property type="entry name" value="Leucine-rich Repeat Variant"/>
    <property type="match status" value="2"/>
</dbReference>
<accession>A0A914VDQ0</accession>
<dbReference type="InterPro" id="IPR001313">
    <property type="entry name" value="Pumilio_RNA-bd_rpt"/>
</dbReference>
<proteinExistence type="predicted"/>
<feature type="repeat" description="Pumilio" evidence="2">
    <location>
        <begin position="324"/>
        <end position="361"/>
    </location>
</feature>
<dbReference type="AlphaFoldDB" id="A0A914VDQ0"/>
<protein>
    <submittedName>
        <fullName evidence="5">Pumilio domain-containing protein NOP9</fullName>
    </submittedName>
</protein>
<dbReference type="PROSITE" id="PS50302">
    <property type="entry name" value="PUM"/>
    <property type="match status" value="1"/>
</dbReference>
<dbReference type="PANTHER" id="PTHR13102">
    <property type="entry name" value="NUCLEOLAR PROTEIN 9"/>
    <property type="match status" value="1"/>
</dbReference>
<dbReference type="GO" id="GO:0000472">
    <property type="term" value="P:endonucleolytic cleavage to generate mature 5'-end of SSU-rRNA from (SSU-rRNA, 5.8S rRNA, LSU-rRNA)"/>
    <property type="evidence" value="ECO:0007669"/>
    <property type="project" value="TreeGrafter"/>
</dbReference>
<dbReference type="GO" id="GO:0003723">
    <property type="term" value="F:RNA binding"/>
    <property type="evidence" value="ECO:0007669"/>
    <property type="project" value="InterPro"/>
</dbReference>
<reference evidence="5" key="1">
    <citation type="submission" date="2022-11" db="UniProtKB">
        <authorList>
            <consortium name="WormBaseParasite"/>
        </authorList>
    </citation>
    <scope>IDENTIFICATION</scope>
</reference>
<dbReference type="GO" id="GO:0030688">
    <property type="term" value="C:preribosome, small subunit precursor"/>
    <property type="evidence" value="ECO:0007669"/>
    <property type="project" value="TreeGrafter"/>
</dbReference>
<dbReference type="GO" id="GO:0000447">
    <property type="term" value="P:endonucleolytic cleavage in ITS1 to separate SSU-rRNA from 5.8S rRNA and LSU-rRNA from tricistronic rRNA transcript (SSU-rRNA, 5.8S rRNA, LSU-rRNA)"/>
    <property type="evidence" value="ECO:0007669"/>
    <property type="project" value="TreeGrafter"/>
</dbReference>
<dbReference type="SMART" id="SM00025">
    <property type="entry name" value="Pumilio"/>
    <property type="match status" value="3"/>
</dbReference>
<dbReference type="GO" id="GO:0000480">
    <property type="term" value="P:endonucleolytic cleavage in 5'-ETS of tricistronic rRNA transcript (SSU-rRNA, 5.8S rRNA, LSU-rRNA)"/>
    <property type="evidence" value="ECO:0007669"/>
    <property type="project" value="TreeGrafter"/>
</dbReference>
<dbReference type="PANTHER" id="PTHR13102:SF0">
    <property type="entry name" value="NUCLEOLAR PROTEIN 9"/>
    <property type="match status" value="1"/>
</dbReference>
<dbReference type="Proteomes" id="UP000887566">
    <property type="component" value="Unplaced"/>
</dbReference>
<dbReference type="WBParaSite" id="PSAMB.scaffold1825size27569.g15084.t1">
    <property type="protein sequence ID" value="PSAMB.scaffold1825size27569.g15084.t1"/>
    <property type="gene ID" value="PSAMB.scaffold1825size27569.g15084"/>
</dbReference>
<dbReference type="InterPro" id="IPR040000">
    <property type="entry name" value="NOP9"/>
</dbReference>
<name>A0A914VDQ0_9BILA</name>
<dbReference type="InterPro" id="IPR016024">
    <property type="entry name" value="ARM-type_fold"/>
</dbReference>
<dbReference type="GO" id="GO:0000056">
    <property type="term" value="P:ribosomal small subunit export from nucleus"/>
    <property type="evidence" value="ECO:0007669"/>
    <property type="project" value="TreeGrafter"/>
</dbReference>
<feature type="region of interest" description="Disordered" evidence="3">
    <location>
        <begin position="1"/>
        <end position="29"/>
    </location>
</feature>
<organism evidence="4 5">
    <name type="scientific">Plectus sambesii</name>
    <dbReference type="NCBI Taxonomy" id="2011161"/>
    <lineage>
        <taxon>Eukaryota</taxon>
        <taxon>Metazoa</taxon>
        <taxon>Ecdysozoa</taxon>
        <taxon>Nematoda</taxon>
        <taxon>Chromadorea</taxon>
        <taxon>Plectida</taxon>
        <taxon>Plectina</taxon>
        <taxon>Plectoidea</taxon>
        <taxon>Plectidae</taxon>
        <taxon>Plectus</taxon>
    </lineage>
</organism>
<evidence type="ECO:0000256" key="2">
    <source>
        <dbReference type="PROSITE-ProRule" id="PRU00317"/>
    </source>
</evidence>
<evidence type="ECO:0000313" key="4">
    <source>
        <dbReference type="Proteomes" id="UP000887566"/>
    </source>
</evidence>
<dbReference type="Pfam" id="PF22493">
    <property type="entry name" value="PUF_NOP9"/>
    <property type="match status" value="1"/>
</dbReference>
<keyword evidence="4" id="KW-1185">Reference proteome</keyword>
<sequence length="658" mass="72941">MSRFGRKRPFDSTSSNFTQKRDIWGSNEDNNSTRAGYGGFHANDAACSSAEQSGEQQREQTFPTELVAYLRNLADTWDGTFDPLLLEKCLEECQNHEGDLCFFQESGRLVETLFAGHPTSALAFLVRLQRLKRKRRLELLTAGCASRVIERLMCALADGEAPLSTDAVESLADWTALLAEEWMTVVTSQSGAHVVRSLARLLCGLQRNSTDAGEGKRDYKPKPKPKATLAPNLEHHFRSLLSRALDWNLMKDVMRTEAVSCLMQDFVELDHATKSGQLETFLNSCYNEQEDAVLATWRDKQSSRIWEKIVEFSSEDVAERIYQSILQGQLTALALNRFANFPIQRLVGRAKSTELITDVLDELLPSLTEIASAGYYGVICAMCAACERADEDVQESFLKELRSVFGCSKKADKTKFLAHVLCLSTHLHHLEQTGGKVFFDVNATKLQGSLLVQSLFRLKRHRTLLAGLFDLSPSTLLDLAKHPSASHIFDAFLASKTIAAAEKKRLVALFAGSWCTLASDKFGSRLVDSCWKHALDMDGKRELANELSRGANDLRRSPIGRLIYKKYELELFASDAKGWKKSMDAQEKKLAARKALGAAAANPRERLAGRGSPTGPPLHRIVSTADDQECRLSSLVVLLAAASIVASDRTPNTAPAVF</sequence>
<keyword evidence="1" id="KW-0677">Repeat</keyword>
<dbReference type="GO" id="GO:0030686">
    <property type="term" value="C:90S preribosome"/>
    <property type="evidence" value="ECO:0007669"/>
    <property type="project" value="TreeGrafter"/>
</dbReference>
<dbReference type="InterPro" id="IPR011989">
    <property type="entry name" value="ARM-like"/>
</dbReference>
<dbReference type="SUPFAM" id="SSF48371">
    <property type="entry name" value="ARM repeat"/>
    <property type="match status" value="1"/>
</dbReference>